<dbReference type="AlphaFoldDB" id="A0A0G2H408"/>
<evidence type="ECO:0000313" key="2">
    <source>
        <dbReference type="EMBL" id="KKY29993.1"/>
    </source>
</evidence>
<accession>A0A0G2H408</accession>
<name>A0A0G2H408_9PEZI</name>
<keyword evidence="3" id="KW-1185">Reference proteome</keyword>
<feature type="region of interest" description="Disordered" evidence="1">
    <location>
        <begin position="181"/>
        <end position="204"/>
    </location>
</feature>
<evidence type="ECO:0000313" key="3">
    <source>
        <dbReference type="Proteomes" id="UP000034680"/>
    </source>
</evidence>
<proteinExistence type="predicted"/>
<sequence length="285" mass="32515">MSDRQQAPQGPDQHRLCSFNVADLMRAWDGFGWDFDVFPVRASSVFDYERIARAIEFCIQHHVLPDTLHRLRCATQDADFGPAHLMMRLLVALDVLDPVCMNGDRFCNACMRILADGVSDWLLALTYHGVLVEHKPPAGAPFPQAPHWEWCQPVVELWRRDPATLRNWVVYHVVGIGPQLPHNNNNNNNHNHNHNHNRPPWEPDPLAVAARDGGAIANHVDQIQTIFRRRREKYSAAKHRYEVLEDELGRQIERARVAGSSIFDLSQRHQFQGQGRGQGGGLDQD</sequence>
<evidence type="ECO:0000256" key="1">
    <source>
        <dbReference type="SAM" id="MobiDB-lite"/>
    </source>
</evidence>
<gene>
    <name evidence="2" type="ORF">UCDDA912_g10076</name>
</gene>
<organism evidence="2 3">
    <name type="scientific">Diaporthe ampelina</name>
    <dbReference type="NCBI Taxonomy" id="1214573"/>
    <lineage>
        <taxon>Eukaryota</taxon>
        <taxon>Fungi</taxon>
        <taxon>Dikarya</taxon>
        <taxon>Ascomycota</taxon>
        <taxon>Pezizomycotina</taxon>
        <taxon>Sordariomycetes</taxon>
        <taxon>Sordariomycetidae</taxon>
        <taxon>Diaporthales</taxon>
        <taxon>Diaporthaceae</taxon>
        <taxon>Diaporthe</taxon>
    </lineage>
</organism>
<reference evidence="2 3" key="1">
    <citation type="submission" date="2015-05" db="EMBL/GenBank/DDBJ databases">
        <title>Distinctive expansion of gene families associated with plant cell wall degradation and secondary metabolism in the genomes of grapevine trunk pathogens.</title>
        <authorList>
            <person name="Lawrence D.P."/>
            <person name="Travadon R."/>
            <person name="Rolshausen P.E."/>
            <person name="Baumgartner K."/>
        </authorList>
    </citation>
    <scope>NUCLEOTIDE SEQUENCE [LARGE SCALE GENOMIC DNA]</scope>
    <source>
        <strain evidence="2">DA912</strain>
    </source>
</reference>
<dbReference type="EMBL" id="LCUC01000567">
    <property type="protein sequence ID" value="KKY29993.1"/>
    <property type="molecule type" value="Genomic_DNA"/>
</dbReference>
<reference evidence="2 3" key="2">
    <citation type="submission" date="2015-05" db="EMBL/GenBank/DDBJ databases">
        <authorList>
            <person name="Morales-Cruz A."/>
            <person name="Amrine K.C."/>
            <person name="Cantu D."/>
        </authorList>
    </citation>
    <scope>NUCLEOTIDE SEQUENCE [LARGE SCALE GENOMIC DNA]</scope>
    <source>
        <strain evidence="2">DA912</strain>
    </source>
</reference>
<comment type="caution">
    <text evidence="2">The sequence shown here is derived from an EMBL/GenBank/DDBJ whole genome shotgun (WGS) entry which is preliminary data.</text>
</comment>
<dbReference type="Proteomes" id="UP000034680">
    <property type="component" value="Unassembled WGS sequence"/>
</dbReference>
<protein>
    <submittedName>
        <fullName evidence="2">Uncharacterized protein</fullName>
    </submittedName>
</protein>